<evidence type="ECO:0000256" key="3">
    <source>
        <dbReference type="ARBA" id="ARBA00023163"/>
    </source>
</evidence>
<evidence type="ECO:0000259" key="5">
    <source>
        <dbReference type="Pfam" id="PF06546"/>
    </source>
</evidence>
<feature type="region of interest" description="Disordered" evidence="4">
    <location>
        <begin position="1"/>
        <end position="24"/>
    </location>
</feature>
<organism evidence="6 7">
    <name type="scientific">Scyliorhinus torazame</name>
    <name type="common">Cloudy catshark</name>
    <name type="synonym">Catulus torazame</name>
    <dbReference type="NCBI Taxonomy" id="75743"/>
    <lineage>
        <taxon>Eukaryota</taxon>
        <taxon>Metazoa</taxon>
        <taxon>Chordata</taxon>
        <taxon>Craniata</taxon>
        <taxon>Vertebrata</taxon>
        <taxon>Chondrichthyes</taxon>
        <taxon>Elasmobranchii</taxon>
        <taxon>Galeomorphii</taxon>
        <taxon>Galeoidea</taxon>
        <taxon>Carcharhiniformes</taxon>
        <taxon>Scyliorhinidae</taxon>
        <taxon>Scyliorhinus</taxon>
    </lineage>
</organism>
<gene>
    <name evidence="6" type="ORF">scyTo_0021406</name>
</gene>
<proteinExistence type="predicted"/>
<evidence type="ECO:0000313" key="6">
    <source>
        <dbReference type="EMBL" id="GCB81489.1"/>
    </source>
</evidence>
<evidence type="ECO:0000256" key="4">
    <source>
        <dbReference type="SAM" id="MobiDB-lite"/>
    </source>
</evidence>
<keyword evidence="1" id="KW-0805">Transcription regulation</keyword>
<dbReference type="GO" id="GO:0003677">
    <property type="term" value="F:DNA binding"/>
    <property type="evidence" value="ECO:0007669"/>
    <property type="project" value="InterPro"/>
</dbReference>
<evidence type="ECO:0000313" key="7">
    <source>
        <dbReference type="Proteomes" id="UP000288216"/>
    </source>
</evidence>
<dbReference type="EMBL" id="BFAA01018924">
    <property type="protein sequence ID" value="GCB81489.1"/>
    <property type="molecule type" value="Genomic_DNA"/>
</dbReference>
<dbReference type="OrthoDB" id="60033at2759"/>
<feature type="compositionally biased region" description="Polar residues" evidence="4">
    <location>
        <begin position="1"/>
        <end position="18"/>
    </location>
</feature>
<keyword evidence="7" id="KW-1185">Reference proteome</keyword>
<accession>A0A401Q7Y4</accession>
<evidence type="ECO:0000256" key="1">
    <source>
        <dbReference type="ARBA" id="ARBA00023015"/>
    </source>
</evidence>
<sequence>MQDLMGSQEQRSSESDTSALDAGKQVVQYSAPPLLMVDTNSSDIGDLPVLFELGDSPYFPSEDNLNLDATDDDPLFLLSSTNLSHTPDPPVS</sequence>
<evidence type="ECO:0000256" key="2">
    <source>
        <dbReference type="ARBA" id="ARBA00023016"/>
    </source>
</evidence>
<keyword evidence="3" id="KW-0804">Transcription</keyword>
<keyword evidence="2" id="KW-0346">Stress response</keyword>
<feature type="non-terminal residue" evidence="6">
    <location>
        <position position="1"/>
    </location>
</feature>
<protein>
    <recommendedName>
        <fullName evidence="5">Vertebrate heat shock transcription factor C-terminal domain-containing protein</fullName>
    </recommendedName>
</protein>
<dbReference type="Proteomes" id="UP000288216">
    <property type="component" value="Unassembled WGS sequence"/>
</dbReference>
<feature type="domain" description="Vertebrate heat shock transcription factor C-terminal" evidence="5">
    <location>
        <begin position="2"/>
        <end position="92"/>
    </location>
</feature>
<dbReference type="InterPro" id="IPR010542">
    <property type="entry name" value="Vert_HSTF_C"/>
</dbReference>
<name>A0A401Q7Y4_SCYTO</name>
<reference evidence="6 7" key="1">
    <citation type="journal article" date="2018" name="Nat. Ecol. Evol.">
        <title>Shark genomes provide insights into elasmobranch evolution and the origin of vertebrates.</title>
        <authorList>
            <person name="Hara Y"/>
            <person name="Yamaguchi K"/>
            <person name="Onimaru K"/>
            <person name="Kadota M"/>
            <person name="Koyanagi M"/>
            <person name="Keeley SD"/>
            <person name="Tatsumi K"/>
            <person name="Tanaka K"/>
            <person name="Motone F"/>
            <person name="Kageyama Y"/>
            <person name="Nozu R"/>
            <person name="Adachi N"/>
            <person name="Nishimura O"/>
            <person name="Nakagawa R"/>
            <person name="Tanegashima C"/>
            <person name="Kiyatake I"/>
            <person name="Matsumoto R"/>
            <person name="Murakumo K"/>
            <person name="Nishida K"/>
            <person name="Terakita A"/>
            <person name="Kuratani S"/>
            <person name="Sato K"/>
            <person name="Hyodo S Kuraku.S."/>
        </authorList>
    </citation>
    <scope>NUCLEOTIDE SEQUENCE [LARGE SCALE GENOMIC DNA]</scope>
</reference>
<dbReference type="AlphaFoldDB" id="A0A401Q7Y4"/>
<dbReference type="GO" id="GO:0003700">
    <property type="term" value="F:DNA-binding transcription factor activity"/>
    <property type="evidence" value="ECO:0007669"/>
    <property type="project" value="InterPro"/>
</dbReference>
<dbReference type="STRING" id="75743.A0A401Q7Y4"/>
<comment type="caution">
    <text evidence="6">The sequence shown here is derived from an EMBL/GenBank/DDBJ whole genome shotgun (WGS) entry which is preliminary data.</text>
</comment>
<dbReference type="Pfam" id="PF06546">
    <property type="entry name" value="Vert_HS_TF"/>
    <property type="match status" value="1"/>
</dbReference>